<evidence type="ECO:0000313" key="3">
    <source>
        <dbReference type="Proteomes" id="UP001054945"/>
    </source>
</evidence>
<feature type="compositionally biased region" description="Basic and acidic residues" evidence="1">
    <location>
        <begin position="24"/>
        <end position="40"/>
    </location>
</feature>
<keyword evidence="3" id="KW-1185">Reference proteome</keyword>
<proteinExistence type="predicted"/>
<organism evidence="2 3">
    <name type="scientific">Caerostris extrusa</name>
    <name type="common">Bark spider</name>
    <name type="synonym">Caerostris bankana</name>
    <dbReference type="NCBI Taxonomy" id="172846"/>
    <lineage>
        <taxon>Eukaryota</taxon>
        <taxon>Metazoa</taxon>
        <taxon>Ecdysozoa</taxon>
        <taxon>Arthropoda</taxon>
        <taxon>Chelicerata</taxon>
        <taxon>Arachnida</taxon>
        <taxon>Araneae</taxon>
        <taxon>Araneomorphae</taxon>
        <taxon>Entelegynae</taxon>
        <taxon>Araneoidea</taxon>
        <taxon>Araneidae</taxon>
        <taxon>Caerostris</taxon>
    </lineage>
</organism>
<feature type="region of interest" description="Disordered" evidence="1">
    <location>
        <begin position="24"/>
        <end position="95"/>
    </location>
</feature>
<reference evidence="2 3" key="1">
    <citation type="submission" date="2021-06" db="EMBL/GenBank/DDBJ databases">
        <title>Caerostris extrusa draft genome.</title>
        <authorList>
            <person name="Kono N."/>
            <person name="Arakawa K."/>
        </authorList>
    </citation>
    <scope>NUCLEOTIDE SEQUENCE [LARGE SCALE GENOMIC DNA]</scope>
</reference>
<comment type="caution">
    <text evidence="2">The sequence shown here is derived from an EMBL/GenBank/DDBJ whole genome shotgun (WGS) entry which is preliminary data.</text>
</comment>
<feature type="compositionally biased region" description="Basic residues" evidence="1">
    <location>
        <begin position="41"/>
        <end position="52"/>
    </location>
</feature>
<dbReference type="Proteomes" id="UP001054945">
    <property type="component" value="Unassembled WGS sequence"/>
</dbReference>
<evidence type="ECO:0000313" key="2">
    <source>
        <dbReference type="EMBL" id="GIY56532.1"/>
    </source>
</evidence>
<evidence type="ECO:0000256" key="1">
    <source>
        <dbReference type="SAM" id="MobiDB-lite"/>
    </source>
</evidence>
<dbReference type="EMBL" id="BPLR01012776">
    <property type="protein sequence ID" value="GIY56532.1"/>
    <property type="molecule type" value="Genomic_DNA"/>
</dbReference>
<feature type="compositionally biased region" description="Polar residues" evidence="1">
    <location>
        <begin position="65"/>
        <end position="78"/>
    </location>
</feature>
<sequence>MVAKHPTEDLKNISLNYQYSLGETERDSRIKQRLQGESEKKRWRRRKKKKKNATSPIRIQRNRTKQIASPSLAVSDSPLQFGLPLKANHEAKSNE</sequence>
<gene>
    <name evidence="2" type="ORF">CEXT_260551</name>
</gene>
<accession>A0AAV4UFD2</accession>
<dbReference type="AlphaFoldDB" id="A0AAV4UFD2"/>
<protein>
    <submittedName>
        <fullName evidence="2">Uncharacterized protein</fullName>
    </submittedName>
</protein>
<name>A0AAV4UFD2_CAEEX</name>